<organism evidence="1 2">
    <name type="scientific">Salmonella enterica subsp. enterica serovar Urbana str. R8-2977</name>
    <dbReference type="NCBI Taxonomy" id="913084"/>
    <lineage>
        <taxon>Bacteria</taxon>
        <taxon>Pseudomonadati</taxon>
        <taxon>Pseudomonadota</taxon>
        <taxon>Gammaproteobacteria</taxon>
        <taxon>Enterobacterales</taxon>
        <taxon>Enterobacteriaceae</taxon>
        <taxon>Salmonella</taxon>
    </lineage>
</organism>
<accession>G5S242</accession>
<evidence type="ECO:0000313" key="2">
    <source>
        <dbReference type="Proteomes" id="UP000004776"/>
    </source>
</evidence>
<gene>
    <name evidence="1" type="ORF">LTSEURB_5344</name>
</gene>
<protein>
    <submittedName>
        <fullName evidence="1">Uncharacterized protein</fullName>
    </submittedName>
</protein>
<proteinExistence type="predicted"/>
<comment type="caution">
    <text evidence="1">The sequence shown here is derived from an EMBL/GenBank/DDBJ whole genome shotgun (WGS) entry which is preliminary data.</text>
</comment>
<sequence length="34" mass="3868">MNTLLARGRAPSKRSKGSWTARYMLNLTRCALRS</sequence>
<dbReference type="Proteomes" id="UP000004776">
    <property type="component" value="Unassembled WGS sequence"/>
</dbReference>
<dbReference type="EMBL" id="AFCW01001979">
    <property type="protein sequence ID" value="EHC98765.1"/>
    <property type="molecule type" value="Genomic_DNA"/>
</dbReference>
<evidence type="ECO:0000313" key="1">
    <source>
        <dbReference type="EMBL" id="EHC98765.1"/>
    </source>
</evidence>
<name>G5S242_SALET</name>
<feature type="non-terminal residue" evidence="1">
    <location>
        <position position="34"/>
    </location>
</feature>
<dbReference type="AlphaFoldDB" id="G5S242"/>
<reference evidence="1 2" key="1">
    <citation type="journal article" date="2011" name="BMC Genomics">
        <title>Genome sequencing reveals diversification of virulence factor content and possible host adaptation in distinct subpopulations of Salmonella enterica.</title>
        <authorList>
            <person name="den Bakker H.C."/>
            <person name="Moreno Switt A.I."/>
            <person name="Govoni G."/>
            <person name="Cummings C.A."/>
            <person name="Ranieri M.L."/>
            <person name="Degoricija L."/>
            <person name="Hoelzer K."/>
            <person name="Rodriguez-Rivera L.D."/>
            <person name="Brown S."/>
            <person name="Bolchacova E."/>
            <person name="Furtado M.R."/>
            <person name="Wiedmann M."/>
        </authorList>
    </citation>
    <scope>NUCLEOTIDE SEQUENCE [LARGE SCALE GENOMIC DNA]</scope>
    <source>
        <strain evidence="1 2">R8-2977</strain>
    </source>
</reference>